<protein>
    <submittedName>
        <fullName evidence="3">Spermidine synthase</fullName>
    </submittedName>
</protein>
<reference evidence="3 4" key="1">
    <citation type="submission" date="2020-07" db="EMBL/GenBank/DDBJ databases">
        <title>Sequencing the genomes of 1000 actinobacteria strains.</title>
        <authorList>
            <person name="Klenk H.-P."/>
        </authorList>
    </citation>
    <scope>NUCLEOTIDE SEQUENCE [LARGE SCALE GENOMIC DNA]</scope>
    <source>
        <strain evidence="3 4">CXB654</strain>
    </source>
</reference>
<sequence>MGERGAGTGGGPERPAVELLRDADRPESWMLVVDGTPQSHVDLSDPTYLDFEYMRRFGHVVDLLAPERAPIDAFHLGSGALTLARYIAATRPGSRQRAVDIDAGLIERVRRDLPWDRRADIRVGTGDARAWLGERRADATDLVVADVFSGARTPGHLTSVEFVTEVARVLRPHGVYAANVGDGKRLRHVRAQAATVGAVFGQLALVAEPAVLRGRRFGNLVLVAANRALPVDELARRAHRDPDMARVLTDAELRRFTAGATPVYDTTAQDSPAPPEDTFAG</sequence>
<keyword evidence="1" id="KW-0620">Polyamine biosynthesis</keyword>
<comment type="caution">
    <text evidence="3">The sequence shown here is derived from an EMBL/GenBank/DDBJ whole genome shotgun (WGS) entry which is preliminary data.</text>
</comment>
<proteinExistence type="predicted"/>
<evidence type="ECO:0000256" key="1">
    <source>
        <dbReference type="ARBA" id="ARBA00023115"/>
    </source>
</evidence>
<dbReference type="Gene3D" id="3.40.50.150">
    <property type="entry name" value="Vaccinia Virus protein VP39"/>
    <property type="match status" value="1"/>
</dbReference>
<dbReference type="SUPFAM" id="SSF53335">
    <property type="entry name" value="S-adenosyl-L-methionine-dependent methyltransferases"/>
    <property type="match status" value="1"/>
</dbReference>
<dbReference type="AlphaFoldDB" id="A0A852TVM2"/>
<evidence type="ECO:0000256" key="2">
    <source>
        <dbReference type="SAM" id="MobiDB-lite"/>
    </source>
</evidence>
<keyword evidence="4" id="KW-1185">Reference proteome</keyword>
<evidence type="ECO:0000313" key="3">
    <source>
        <dbReference type="EMBL" id="NYE46134.1"/>
    </source>
</evidence>
<dbReference type="GO" id="GO:0006596">
    <property type="term" value="P:polyamine biosynthetic process"/>
    <property type="evidence" value="ECO:0007669"/>
    <property type="project" value="UniProtKB-KW"/>
</dbReference>
<dbReference type="PANTHER" id="PTHR43317:SF1">
    <property type="entry name" value="THERMOSPERMINE SYNTHASE ACAULIS5"/>
    <property type="match status" value="1"/>
</dbReference>
<evidence type="ECO:0000313" key="4">
    <source>
        <dbReference type="Proteomes" id="UP000589036"/>
    </source>
</evidence>
<dbReference type="PANTHER" id="PTHR43317">
    <property type="entry name" value="THERMOSPERMINE SYNTHASE ACAULIS5"/>
    <property type="match status" value="1"/>
</dbReference>
<dbReference type="CDD" id="cd02440">
    <property type="entry name" value="AdoMet_MTases"/>
    <property type="match status" value="1"/>
</dbReference>
<organism evidence="3 4">
    <name type="scientific">Spinactinospora alkalitolerans</name>
    <dbReference type="NCBI Taxonomy" id="687207"/>
    <lineage>
        <taxon>Bacteria</taxon>
        <taxon>Bacillati</taxon>
        <taxon>Actinomycetota</taxon>
        <taxon>Actinomycetes</taxon>
        <taxon>Streptosporangiales</taxon>
        <taxon>Nocardiopsidaceae</taxon>
        <taxon>Spinactinospora</taxon>
    </lineage>
</organism>
<dbReference type="RefSeq" id="WP_179642287.1">
    <property type="nucleotide sequence ID" value="NZ_BAAAYY010000051.1"/>
</dbReference>
<gene>
    <name evidence="3" type="ORF">HDA32_001254</name>
</gene>
<dbReference type="Proteomes" id="UP000589036">
    <property type="component" value="Unassembled WGS sequence"/>
</dbReference>
<name>A0A852TVM2_9ACTN</name>
<dbReference type="EMBL" id="JACCCC010000001">
    <property type="protein sequence ID" value="NYE46134.1"/>
    <property type="molecule type" value="Genomic_DNA"/>
</dbReference>
<dbReference type="InterPro" id="IPR029063">
    <property type="entry name" value="SAM-dependent_MTases_sf"/>
</dbReference>
<accession>A0A852TVM2</accession>
<dbReference type="NCBIfam" id="NF037959">
    <property type="entry name" value="MFS_SpdSyn"/>
    <property type="match status" value="1"/>
</dbReference>
<feature type="region of interest" description="Disordered" evidence="2">
    <location>
        <begin position="261"/>
        <end position="281"/>
    </location>
</feature>